<dbReference type="CDD" id="cd19481">
    <property type="entry name" value="RecA-like_protease"/>
    <property type="match status" value="1"/>
</dbReference>
<dbReference type="PANTHER" id="PTHR23077:SF171">
    <property type="entry name" value="NUCLEAR VALOSIN-CONTAINING PROTEIN-LIKE"/>
    <property type="match status" value="1"/>
</dbReference>
<accession>A0A4V1AB00</accession>
<keyword evidence="2" id="KW-0067">ATP-binding</keyword>
<dbReference type="AlphaFoldDB" id="A0A4V1AB00"/>
<keyword evidence="6" id="KW-1185">Reference proteome</keyword>
<dbReference type="EC" id="3.4.24.-" evidence="5"/>
<dbReference type="SUPFAM" id="SSF52540">
    <property type="entry name" value="P-loop containing nucleoside triphosphate hydrolases"/>
    <property type="match status" value="2"/>
</dbReference>
<dbReference type="GO" id="GO:0016887">
    <property type="term" value="F:ATP hydrolysis activity"/>
    <property type="evidence" value="ECO:0007669"/>
    <property type="project" value="InterPro"/>
</dbReference>
<keyword evidence="5" id="KW-0378">Hydrolase</keyword>
<dbReference type="SMART" id="SM00382">
    <property type="entry name" value="AAA"/>
    <property type="match status" value="2"/>
</dbReference>
<evidence type="ECO:0000256" key="1">
    <source>
        <dbReference type="ARBA" id="ARBA00022741"/>
    </source>
</evidence>
<evidence type="ECO:0000259" key="4">
    <source>
        <dbReference type="SMART" id="SM00382"/>
    </source>
</evidence>
<keyword evidence="5" id="KW-0645">Protease</keyword>
<evidence type="ECO:0000313" key="6">
    <source>
        <dbReference type="Proteomes" id="UP000293912"/>
    </source>
</evidence>
<keyword evidence="1" id="KW-0547">Nucleotide-binding</keyword>
<organism evidence="5 6">
    <name type="scientific">Hydrogenophaga pseudoflava</name>
    <name type="common">Pseudomonas carboxydoflava</name>
    <dbReference type="NCBI Taxonomy" id="47421"/>
    <lineage>
        <taxon>Bacteria</taxon>
        <taxon>Pseudomonadati</taxon>
        <taxon>Pseudomonadota</taxon>
        <taxon>Betaproteobacteria</taxon>
        <taxon>Burkholderiales</taxon>
        <taxon>Comamonadaceae</taxon>
        <taxon>Hydrogenophaga</taxon>
    </lineage>
</organism>
<dbReference type="Pfam" id="PF00004">
    <property type="entry name" value="AAA"/>
    <property type="match status" value="2"/>
</dbReference>
<feature type="region of interest" description="Disordered" evidence="3">
    <location>
        <begin position="1"/>
        <end position="30"/>
    </location>
</feature>
<dbReference type="GO" id="GO:0006508">
    <property type="term" value="P:proteolysis"/>
    <property type="evidence" value="ECO:0007669"/>
    <property type="project" value="UniProtKB-KW"/>
</dbReference>
<name>A0A4V1AB00_HYDPS</name>
<feature type="domain" description="AAA+ ATPase" evidence="4">
    <location>
        <begin position="327"/>
        <end position="472"/>
    </location>
</feature>
<reference evidence="5 6" key="1">
    <citation type="submission" date="2019-03" db="EMBL/GenBank/DDBJ databases">
        <authorList>
            <person name="Sebastian G."/>
            <person name="Baumann P."/>
            <person name="Ruckert C."/>
            <person name="Kalinowski J."/>
            <person name="Nebel B."/>
            <person name="Takors R."/>
            <person name="Blombach B."/>
        </authorList>
    </citation>
    <scope>NUCLEOTIDE SEQUENCE [LARGE SCALE GENOMIC DNA]</scope>
    <source>
        <strain evidence="5 6">DSM 1084</strain>
    </source>
</reference>
<evidence type="ECO:0000313" key="5">
    <source>
        <dbReference type="EMBL" id="QBM26233.1"/>
    </source>
</evidence>
<dbReference type="InterPro" id="IPR027417">
    <property type="entry name" value="P-loop_NTPase"/>
</dbReference>
<dbReference type="PANTHER" id="PTHR23077">
    <property type="entry name" value="AAA-FAMILY ATPASE"/>
    <property type="match status" value="1"/>
</dbReference>
<dbReference type="GO" id="GO:0005524">
    <property type="term" value="F:ATP binding"/>
    <property type="evidence" value="ECO:0007669"/>
    <property type="project" value="UniProtKB-KW"/>
</dbReference>
<proteinExistence type="predicted"/>
<dbReference type="Proteomes" id="UP000293912">
    <property type="component" value="Chromosome"/>
</dbReference>
<keyword evidence="5" id="KW-0482">Metalloprotease</keyword>
<dbReference type="InterPro" id="IPR050168">
    <property type="entry name" value="AAA_ATPase_domain"/>
</dbReference>
<evidence type="ECO:0000256" key="2">
    <source>
        <dbReference type="ARBA" id="ARBA00022840"/>
    </source>
</evidence>
<dbReference type="InterPro" id="IPR003959">
    <property type="entry name" value="ATPase_AAA_core"/>
</dbReference>
<dbReference type="KEGG" id="hpse:HPF_00990"/>
<feature type="compositionally biased region" description="Basic and acidic residues" evidence="3">
    <location>
        <begin position="17"/>
        <end position="29"/>
    </location>
</feature>
<dbReference type="GO" id="GO:0008237">
    <property type="term" value="F:metallopeptidase activity"/>
    <property type="evidence" value="ECO:0007669"/>
    <property type="project" value="UniProtKB-KW"/>
</dbReference>
<dbReference type="InterPro" id="IPR003593">
    <property type="entry name" value="AAA+_ATPase"/>
</dbReference>
<dbReference type="Gene3D" id="3.40.50.300">
    <property type="entry name" value="P-loop containing nucleotide triphosphate hydrolases"/>
    <property type="match status" value="2"/>
</dbReference>
<dbReference type="EMBL" id="CP037867">
    <property type="protein sequence ID" value="QBM26233.1"/>
    <property type="molecule type" value="Genomic_DNA"/>
</dbReference>
<gene>
    <name evidence="5" type="primary">ftsH1</name>
    <name evidence="5" type="ORF">HPF_00990</name>
</gene>
<evidence type="ECO:0000256" key="3">
    <source>
        <dbReference type="SAM" id="MobiDB-lite"/>
    </source>
</evidence>
<sequence length="804" mass="89709">MSKRLLQRATPATPRPAEARPSPEPRHSPALDARVFVPSGLRQAPVLDLMCSHFVLTLAARQGQRFNVRRDLNTLLALAGRHLVWPMTVLARLREFLTRRCKDNELWTGNEQLSTAAFMERYGVWRGPYEEGTLFFYLDEYAKESPKDLLSVLAVTGDWLNQALKKQSTLVEKNIDALANLLQLNRAERALLLYGTLARYQRDLRSILVEFKVNNAPEAYAAIADVAGVKASEVGEALRAGSRLERIGMVENLISEHNITDLADLMKVSEKLPPVLMREYRSESELMAVFTRPAARSALTSKDFEYVADDVRLLSGLLREAVARKEPGVNILLYGPPGTGKTELARVVAQAAGLELFEVEYADRDGNALSGRDRYRSLQIAQVFLKGTAHSALLFDEVEDVFPPISSEAAQFMARAEQVSAPHSNSVSGKAWVNQILESNAVPTVWVTNRIEQIDPAFRRRFAYHLELKSPPPGAREQLVRKTLEGEPVSDGLVARLTARKGLTPAQIRTAVRFAHLAAAPAKTPGRRKKVAADTGPTLDELIERQLRNADLALGRQPDAGQRPEVTQYSLDMLNVESRYEIGRIVAALKARGHGCLCFHGAPGTGKTALAEHIAKQLERPLMIRRASDLVSKFVGETEQQMAAMFREAEAEKAVLLLDEADSFLQDRRGAQRTYEVTEVNEMLQGMERFNGIFVCTTNLMDAIDQAALRRFTFKIRFKPLRSEQRERMFVVEALGGDEAGLTEPIRSRLAKLEQLCPGDFAAVKRQVEILAETLPPEEFLAQLEAEHRIKPEVREARGMGFVH</sequence>
<feature type="domain" description="AAA+ ATPase" evidence="4">
    <location>
        <begin position="593"/>
        <end position="722"/>
    </location>
</feature>
<protein>
    <submittedName>
        <fullName evidence="5">ATP-dependent zinc metalloprotease FtsH</fullName>
        <ecNumber evidence="5">3.4.24.-</ecNumber>
    </submittedName>
</protein>